<evidence type="ECO:0000256" key="1">
    <source>
        <dbReference type="SAM" id="MobiDB-lite"/>
    </source>
</evidence>
<protein>
    <submittedName>
        <fullName evidence="2">Uncharacterized protein</fullName>
    </submittedName>
</protein>
<evidence type="ECO:0000313" key="3">
    <source>
        <dbReference type="EMBL" id="WVW84334.1"/>
    </source>
</evidence>
<evidence type="ECO:0000313" key="4">
    <source>
        <dbReference type="Proteomes" id="UP000092730"/>
    </source>
</evidence>
<organism evidence="2">
    <name type="scientific">Kwoniella bestiolae CBS 10118</name>
    <dbReference type="NCBI Taxonomy" id="1296100"/>
    <lineage>
        <taxon>Eukaryota</taxon>
        <taxon>Fungi</taxon>
        <taxon>Dikarya</taxon>
        <taxon>Basidiomycota</taxon>
        <taxon>Agaricomycotina</taxon>
        <taxon>Tremellomycetes</taxon>
        <taxon>Tremellales</taxon>
        <taxon>Cryptococcaceae</taxon>
        <taxon>Kwoniella</taxon>
    </lineage>
</organism>
<name>A0A1B9G3N3_9TREE</name>
<dbReference type="EMBL" id="CP144544">
    <property type="protein sequence ID" value="WVW84334.1"/>
    <property type="molecule type" value="Genomic_DNA"/>
</dbReference>
<feature type="compositionally biased region" description="Basic and acidic residues" evidence="1">
    <location>
        <begin position="1"/>
        <end position="17"/>
    </location>
</feature>
<gene>
    <name evidence="2" type="ORF">I302_05491</name>
    <name evidence="3" type="ORF">I302_106368</name>
</gene>
<dbReference type="VEuPathDB" id="FungiDB:I302_05491"/>
<dbReference type="EMBL" id="KI894021">
    <property type="protein sequence ID" value="OCF25667.1"/>
    <property type="molecule type" value="Genomic_DNA"/>
</dbReference>
<keyword evidence="4" id="KW-1185">Reference proteome</keyword>
<sequence>MTAIKDWETTHPDEGRGCRSPGDSSYSMRISTGMGSDYGQSGECPTILYDPISGKRYLDCEGTHTSSALEQAIDKKWDVDTEGYNYFSGDARYAVTITADGSALYNPNFVCALQEKAGGWSQL</sequence>
<feature type="region of interest" description="Disordered" evidence="1">
    <location>
        <begin position="1"/>
        <end position="24"/>
    </location>
</feature>
<reference evidence="2" key="3">
    <citation type="submission" date="2014-01" db="EMBL/GenBank/DDBJ databases">
        <title>Evolution of pathogenesis and genome organization in the Tremellales.</title>
        <authorList>
            <person name="Cuomo C."/>
            <person name="Litvintseva A."/>
            <person name="Heitman J."/>
            <person name="Chen Y."/>
            <person name="Sun S."/>
            <person name="Springer D."/>
            <person name="Dromer F."/>
            <person name="Young S."/>
            <person name="Zeng Q."/>
            <person name="Chapman S."/>
            <person name="Gujja S."/>
            <person name="Saif S."/>
            <person name="Birren B."/>
        </authorList>
    </citation>
    <scope>NUCLEOTIDE SEQUENCE</scope>
    <source>
        <strain evidence="2">CBS 10118</strain>
    </source>
</reference>
<proteinExistence type="predicted"/>
<dbReference type="Proteomes" id="UP000092730">
    <property type="component" value="Chromosome 4"/>
</dbReference>
<reference evidence="3" key="4">
    <citation type="submission" date="2024-02" db="EMBL/GenBank/DDBJ databases">
        <title>Comparative genomics of Cryptococcus and Kwoniella reveals pathogenesis evolution and contrasting modes of karyotype evolution via chromosome fusion or intercentromeric recombination.</title>
        <authorList>
            <person name="Coelho M.A."/>
            <person name="David-Palma M."/>
            <person name="Shea T."/>
            <person name="Bowers K."/>
            <person name="McGinley-Smith S."/>
            <person name="Mohammad A.W."/>
            <person name="Gnirke A."/>
            <person name="Yurkov A.M."/>
            <person name="Nowrousian M."/>
            <person name="Sun S."/>
            <person name="Cuomo C.A."/>
            <person name="Heitman J."/>
        </authorList>
    </citation>
    <scope>NUCLEOTIDE SEQUENCE</scope>
    <source>
        <strain evidence="3">CBS 10118</strain>
    </source>
</reference>
<reference evidence="3" key="2">
    <citation type="submission" date="2013-07" db="EMBL/GenBank/DDBJ databases">
        <authorList>
            <consortium name="The Broad Institute Genome Sequencing Platform"/>
            <person name="Cuomo C."/>
            <person name="Litvintseva A."/>
            <person name="Chen Y."/>
            <person name="Heitman J."/>
            <person name="Sun S."/>
            <person name="Springer D."/>
            <person name="Dromer F."/>
            <person name="Young S.K."/>
            <person name="Zeng Q."/>
            <person name="Gargeya S."/>
            <person name="Fitzgerald M."/>
            <person name="Abouelleil A."/>
            <person name="Alvarado L."/>
            <person name="Berlin A.M."/>
            <person name="Chapman S.B."/>
            <person name="Dewar J."/>
            <person name="Goldberg J."/>
            <person name="Griggs A."/>
            <person name="Gujja S."/>
            <person name="Hansen M."/>
            <person name="Howarth C."/>
            <person name="Imamovic A."/>
            <person name="Larimer J."/>
            <person name="McCowan C."/>
            <person name="Murphy C."/>
            <person name="Pearson M."/>
            <person name="Priest M."/>
            <person name="Roberts A."/>
            <person name="Saif S."/>
            <person name="Shea T."/>
            <person name="Sykes S."/>
            <person name="Wortman J."/>
            <person name="Nusbaum C."/>
            <person name="Birren B."/>
        </authorList>
    </citation>
    <scope>NUCLEOTIDE SEQUENCE</scope>
    <source>
        <strain evidence="3">CBS 10118</strain>
    </source>
</reference>
<dbReference type="AlphaFoldDB" id="A0A1B9G3N3"/>
<dbReference type="RefSeq" id="XP_019046737.1">
    <property type="nucleotide sequence ID" value="XM_019192107.1"/>
</dbReference>
<evidence type="ECO:0000313" key="2">
    <source>
        <dbReference type="EMBL" id="OCF25667.1"/>
    </source>
</evidence>
<dbReference type="KEGG" id="kbi:30209890"/>
<accession>A0A1B9G3N3</accession>
<dbReference type="GeneID" id="30209890"/>
<reference evidence="2" key="1">
    <citation type="submission" date="2013-07" db="EMBL/GenBank/DDBJ databases">
        <title>The Genome Sequence of Cryptococcus bestiolae CBS10118.</title>
        <authorList>
            <consortium name="The Broad Institute Genome Sequencing Platform"/>
            <person name="Cuomo C."/>
            <person name="Litvintseva A."/>
            <person name="Chen Y."/>
            <person name="Heitman J."/>
            <person name="Sun S."/>
            <person name="Springer D."/>
            <person name="Dromer F."/>
            <person name="Young S.K."/>
            <person name="Zeng Q."/>
            <person name="Gargeya S."/>
            <person name="Fitzgerald M."/>
            <person name="Abouelleil A."/>
            <person name="Alvarado L."/>
            <person name="Berlin A.M."/>
            <person name="Chapman S.B."/>
            <person name="Dewar J."/>
            <person name="Goldberg J."/>
            <person name="Griggs A."/>
            <person name="Gujja S."/>
            <person name="Hansen M."/>
            <person name="Howarth C."/>
            <person name="Imamovic A."/>
            <person name="Larimer J."/>
            <person name="McCowan C."/>
            <person name="Murphy C."/>
            <person name="Pearson M."/>
            <person name="Priest M."/>
            <person name="Roberts A."/>
            <person name="Saif S."/>
            <person name="Shea T."/>
            <person name="Sykes S."/>
            <person name="Wortman J."/>
            <person name="Nusbaum C."/>
            <person name="Birren B."/>
        </authorList>
    </citation>
    <scope>NUCLEOTIDE SEQUENCE [LARGE SCALE GENOMIC DNA]</scope>
    <source>
        <strain evidence="2">CBS 10118</strain>
    </source>
</reference>